<accession>A0AAW1VIY5</accession>
<gene>
    <name evidence="2" type="ORF">M0R45_001846</name>
</gene>
<feature type="region of interest" description="Disordered" evidence="1">
    <location>
        <begin position="1"/>
        <end position="25"/>
    </location>
</feature>
<organism evidence="2 3">
    <name type="scientific">Rubus argutus</name>
    <name type="common">Southern blackberry</name>
    <dbReference type="NCBI Taxonomy" id="59490"/>
    <lineage>
        <taxon>Eukaryota</taxon>
        <taxon>Viridiplantae</taxon>
        <taxon>Streptophyta</taxon>
        <taxon>Embryophyta</taxon>
        <taxon>Tracheophyta</taxon>
        <taxon>Spermatophyta</taxon>
        <taxon>Magnoliopsida</taxon>
        <taxon>eudicotyledons</taxon>
        <taxon>Gunneridae</taxon>
        <taxon>Pentapetalae</taxon>
        <taxon>rosids</taxon>
        <taxon>fabids</taxon>
        <taxon>Rosales</taxon>
        <taxon>Rosaceae</taxon>
        <taxon>Rosoideae</taxon>
        <taxon>Rosoideae incertae sedis</taxon>
        <taxon>Rubus</taxon>
    </lineage>
</organism>
<comment type="caution">
    <text evidence="2">The sequence shown here is derived from an EMBL/GenBank/DDBJ whole genome shotgun (WGS) entry which is preliminary data.</text>
</comment>
<keyword evidence="3" id="KW-1185">Reference proteome</keyword>
<protein>
    <submittedName>
        <fullName evidence="2">Uncharacterized protein</fullName>
    </submittedName>
</protein>
<dbReference type="EMBL" id="JBEDUW010000271">
    <property type="protein sequence ID" value="KAK9901912.1"/>
    <property type="molecule type" value="Genomic_DNA"/>
</dbReference>
<reference evidence="2 3" key="1">
    <citation type="journal article" date="2023" name="G3 (Bethesda)">
        <title>A chromosome-length genome assembly and annotation of blackberry (Rubus argutus, cv. 'Hillquist').</title>
        <authorList>
            <person name="Bruna T."/>
            <person name="Aryal R."/>
            <person name="Dudchenko O."/>
            <person name="Sargent D.J."/>
            <person name="Mead D."/>
            <person name="Buti M."/>
            <person name="Cavallini A."/>
            <person name="Hytonen T."/>
            <person name="Andres J."/>
            <person name="Pham M."/>
            <person name="Weisz D."/>
            <person name="Mascagni F."/>
            <person name="Usai G."/>
            <person name="Natali L."/>
            <person name="Bassil N."/>
            <person name="Fernandez G.E."/>
            <person name="Lomsadze A."/>
            <person name="Armour M."/>
            <person name="Olukolu B."/>
            <person name="Poorten T."/>
            <person name="Britton C."/>
            <person name="Davik J."/>
            <person name="Ashrafi H."/>
            <person name="Aiden E.L."/>
            <person name="Borodovsky M."/>
            <person name="Worthington M."/>
        </authorList>
    </citation>
    <scope>NUCLEOTIDE SEQUENCE [LARGE SCALE GENOMIC DNA]</scope>
    <source>
        <strain evidence="2">PI 553951</strain>
    </source>
</reference>
<dbReference type="AlphaFoldDB" id="A0AAW1VIY5"/>
<evidence type="ECO:0000313" key="3">
    <source>
        <dbReference type="Proteomes" id="UP001457282"/>
    </source>
</evidence>
<proteinExistence type="predicted"/>
<dbReference type="Proteomes" id="UP001457282">
    <property type="component" value="Unassembled WGS sequence"/>
</dbReference>
<name>A0AAW1VIY5_RUBAR</name>
<evidence type="ECO:0000313" key="2">
    <source>
        <dbReference type="EMBL" id="KAK9901912.1"/>
    </source>
</evidence>
<sequence length="131" mass="14700">MKRRTRTQLHLEPRPSPLLRARPTSSVGITRPRRRCCASLRRRLGRAVPASILCRREAQPLLPSNPCLLSARCSSSLFSLRIRHSTAQPARPSSNHDPSSLFPTVIHYHEAQPSFSLTCYCKHAHLGLSLS</sequence>
<evidence type="ECO:0000256" key="1">
    <source>
        <dbReference type="SAM" id="MobiDB-lite"/>
    </source>
</evidence>